<dbReference type="Proteomes" id="UP000244722">
    <property type="component" value="Unassembled WGS sequence"/>
</dbReference>
<evidence type="ECO:0000256" key="8">
    <source>
        <dbReference type="ARBA" id="ARBA00023242"/>
    </source>
</evidence>
<dbReference type="GO" id="GO:0000126">
    <property type="term" value="C:transcription factor TFIIIB complex"/>
    <property type="evidence" value="ECO:0007669"/>
    <property type="project" value="TreeGrafter"/>
</dbReference>
<protein>
    <recommendedName>
        <fullName evidence="9">Transcription factor TFIIB cyclin-like domain-containing protein</fullName>
    </recommendedName>
</protein>
<dbReference type="Pfam" id="PF00382">
    <property type="entry name" value="TFIIB"/>
    <property type="match status" value="2"/>
</dbReference>
<dbReference type="STRING" id="42251.A0A2T6ZHK0"/>
<dbReference type="AlphaFoldDB" id="A0A2T6ZHK0"/>
<evidence type="ECO:0000256" key="4">
    <source>
        <dbReference type="ARBA" id="ARBA00022771"/>
    </source>
</evidence>
<dbReference type="InterPro" id="IPR000812">
    <property type="entry name" value="TFIIB"/>
</dbReference>
<evidence type="ECO:0000256" key="1">
    <source>
        <dbReference type="ARBA" id="ARBA00004123"/>
    </source>
</evidence>
<dbReference type="EMBL" id="NESQ01000258">
    <property type="protein sequence ID" value="PUU74970.1"/>
    <property type="molecule type" value="Genomic_DNA"/>
</dbReference>
<feature type="domain" description="Transcription factor TFIIB cyclin-like" evidence="9">
    <location>
        <begin position="178"/>
        <end position="239"/>
    </location>
</feature>
<evidence type="ECO:0000313" key="11">
    <source>
        <dbReference type="Proteomes" id="UP000244722"/>
    </source>
</evidence>
<gene>
    <name evidence="10" type="ORF">B9Z19DRAFT_1103203</name>
</gene>
<dbReference type="Gene3D" id="1.10.472.10">
    <property type="entry name" value="Cyclin-like"/>
    <property type="match status" value="2"/>
</dbReference>
<dbReference type="InterPro" id="IPR036915">
    <property type="entry name" value="Cyclin-like_sf"/>
</dbReference>
<comment type="similarity">
    <text evidence="2">Belongs to the TFIIB family.</text>
</comment>
<dbReference type="GO" id="GO:0001006">
    <property type="term" value="F:RNA polymerase III type 3 promoter sequence-specific DNA binding"/>
    <property type="evidence" value="ECO:0007669"/>
    <property type="project" value="TreeGrafter"/>
</dbReference>
<comment type="caution">
    <text evidence="10">The sequence shown here is derived from an EMBL/GenBank/DDBJ whole genome shotgun (WGS) entry which is preliminary data.</text>
</comment>
<evidence type="ECO:0000259" key="9">
    <source>
        <dbReference type="Pfam" id="PF00382"/>
    </source>
</evidence>
<evidence type="ECO:0000256" key="7">
    <source>
        <dbReference type="ARBA" id="ARBA00023163"/>
    </source>
</evidence>
<evidence type="ECO:0000256" key="5">
    <source>
        <dbReference type="ARBA" id="ARBA00022833"/>
    </source>
</evidence>
<dbReference type="InterPro" id="IPR013150">
    <property type="entry name" value="TFIIB_cyclin"/>
</dbReference>
<organism evidence="10 11">
    <name type="scientific">Tuber borchii</name>
    <name type="common">White truffle</name>
    <dbReference type="NCBI Taxonomy" id="42251"/>
    <lineage>
        <taxon>Eukaryota</taxon>
        <taxon>Fungi</taxon>
        <taxon>Dikarya</taxon>
        <taxon>Ascomycota</taxon>
        <taxon>Pezizomycotina</taxon>
        <taxon>Pezizomycetes</taxon>
        <taxon>Pezizales</taxon>
        <taxon>Tuberaceae</taxon>
        <taxon>Tuber</taxon>
    </lineage>
</organism>
<dbReference type="OrthoDB" id="511529at2759"/>
<dbReference type="GO" id="GO:0097550">
    <property type="term" value="C:transcription preinitiation complex"/>
    <property type="evidence" value="ECO:0007669"/>
    <property type="project" value="TreeGrafter"/>
</dbReference>
<accession>A0A2T6ZHK0</accession>
<keyword evidence="11" id="KW-1185">Reference proteome</keyword>
<reference evidence="10 11" key="1">
    <citation type="submission" date="2017-04" db="EMBL/GenBank/DDBJ databases">
        <title>Draft genome sequence of Tuber borchii Vittad., a whitish edible truffle.</title>
        <authorList>
            <consortium name="DOE Joint Genome Institute"/>
            <person name="Murat C."/>
            <person name="Kuo A."/>
            <person name="Barry K.W."/>
            <person name="Clum A."/>
            <person name="Dockter R.B."/>
            <person name="Fauchery L."/>
            <person name="Iotti M."/>
            <person name="Kohler A."/>
            <person name="Labutti K."/>
            <person name="Lindquist E.A."/>
            <person name="Lipzen A."/>
            <person name="Ohm R.A."/>
            <person name="Wang M."/>
            <person name="Grigoriev I.V."/>
            <person name="Zambonelli A."/>
            <person name="Martin F.M."/>
        </authorList>
    </citation>
    <scope>NUCLEOTIDE SEQUENCE [LARGE SCALE GENOMIC DNA]</scope>
    <source>
        <strain evidence="10 11">Tbo3840</strain>
    </source>
</reference>
<evidence type="ECO:0000256" key="2">
    <source>
        <dbReference type="ARBA" id="ARBA00010857"/>
    </source>
</evidence>
<dbReference type="SUPFAM" id="SSF47954">
    <property type="entry name" value="Cyclin-like"/>
    <property type="match status" value="2"/>
</dbReference>
<dbReference type="GO" id="GO:0005634">
    <property type="term" value="C:nucleus"/>
    <property type="evidence" value="ECO:0007669"/>
    <property type="project" value="UniProtKB-SubCell"/>
</dbReference>
<dbReference type="Gene3D" id="1.20.5.650">
    <property type="entry name" value="Single helix bin"/>
    <property type="match status" value="1"/>
</dbReference>
<dbReference type="GO" id="GO:0008270">
    <property type="term" value="F:zinc ion binding"/>
    <property type="evidence" value="ECO:0007669"/>
    <property type="project" value="UniProtKB-KW"/>
</dbReference>
<dbReference type="PANTHER" id="PTHR11618:SF4">
    <property type="entry name" value="TRANSCRIPTION FACTOR IIIB 90 KDA SUBUNIT"/>
    <property type="match status" value="1"/>
</dbReference>
<dbReference type="PANTHER" id="PTHR11618">
    <property type="entry name" value="TRANSCRIPTION INITIATION FACTOR IIB-RELATED"/>
    <property type="match status" value="1"/>
</dbReference>
<sequence>MLKTQLVAGLDLLASVRYGISDTCLSCGSSNPPTDFDDSTGRLIVSENLFWETSSGGGAARVQGSYVAEGQTHAGGGGGGRFRSGNSFESREQVIQNGRCKIVQLAGAINCPEHFADHAQRWFTLSVTYNFNRGRKTQFVVACCLYIVCRFEKIGVNVFSLGHTCLRPVQILEVRLPHIDPTVCVYRFAKHLDFGGEQTKVANDALRIIQRRRPSGICGATLVLAARMNNFHRSVREVVYKRLDEFKDTKSGDLTVEEFRNIWLEQAHDPPSYGPKALKRRKRVRGVNDGGEVIEDPQDITIVAAPADPSAAPSAPPALLLVSIPAPPRFCNPRTPCPFATPDFLTLPGSIDITDPATPQSIEKAQEVIESEIASLLDGSAASIMGELQEADRQAREKCAVSTISDDPHNLDDVDDDFEVQSALLTEEERDLKEKIWLITREEGLSQYTFSCGLHLFKATCTNKNIL</sequence>
<keyword evidence="6" id="KW-0805">Transcription regulation</keyword>
<dbReference type="GO" id="GO:0000995">
    <property type="term" value="F:RNA polymerase III general transcription initiation factor activity"/>
    <property type="evidence" value="ECO:0007669"/>
    <property type="project" value="TreeGrafter"/>
</dbReference>
<keyword evidence="8" id="KW-0539">Nucleus</keyword>
<evidence type="ECO:0000256" key="6">
    <source>
        <dbReference type="ARBA" id="ARBA00023015"/>
    </source>
</evidence>
<dbReference type="GO" id="GO:0070897">
    <property type="term" value="P:transcription preinitiation complex assembly"/>
    <property type="evidence" value="ECO:0007669"/>
    <property type="project" value="InterPro"/>
</dbReference>
<keyword evidence="7" id="KW-0804">Transcription</keyword>
<comment type="subcellular location">
    <subcellularLocation>
        <location evidence="1">Nucleus</location>
    </subcellularLocation>
</comment>
<keyword evidence="5" id="KW-0862">Zinc</keyword>
<dbReference type="GO" id="GO:0017025">
    <property type="term" value="F:TBP-class protein binding"/>
    <property type="evidence" value="ECO:0007669"/>
    <property type="project" value="InterPro"/>
</dbReference>
<keyword evidence="3" id="KW-0479">Metal-binding</keyword>
<keyword evidence="4" id="KW-0863">Zinc-finger</keyword>
<feature type="domain" description="Transcription factor TFIIB cyclin-like" evidence="9">
    <location>
        <begin position="92"/>
        <end position="154"/>
    </location>
</feature>
<name>A0A2T6ZHK0_TUBBO</name>
<evidence type="ECO:0000256" key="3">
    <source>
        <dbReference type="ARBA" id="ARBA00022723"/>
    </source>
</evidence>
<evidence type="ECO:0000313" key="10">
    <source>
        <dbReference type="EMBL" id="PUU74970.1"/>
    </source>
</evidence>
<proteinExistence type="inferred from homology"/>